<organism evidence="1">
    <name type="scientific">marine sediment metagenome</name>
    <dbReference type="NCBI Taxonomy" id="412755"/>
    <lineage>
        <taxon>unclassified sequences</taxon>
        <taxon>metagenomes</taxon>
        <taxon>ecological metagenomes</taxon>
    </lineage>
</organism>
<dbReference type="AlphaFoldDB" id="A0A0F8YJC1"/>
<sequence>FEVWRGFNGMANNGFFEGKADKRVQASYISDIPAIAIFGHPFVFFQAREARPPLPSASNIANMKTKFTFLLLFAFLFIACPGSGPIIEPPDPPIDPVQYVYMDTCIDSGEMRNTYCPYERIEFNKKYIKGTEPLIWCSFHKKPPDPPDPFPPKYETYSINWIGLLPWMVMQEMSGYDVDEDIETLIEKSRRTGASYVHSFCWIGDPGPENSYSQFAIPWLWVDGKVDFTKPNPEYEIQFKFYTPKGMAIQRDFISDCIEWLKEVFGQDYKPTVELINEPSHYGRDDLAHIIAEWHRDIGDYAISLGVEPTRLWVDGSHSEFAHAYFVGPFACPKCGRMMGREEYSDRPIRSESHGSSTLQGFLDNGFDMWAGSAWTHGVFNEDGSEFGSKLCDGISAFRQANTEE</sequence>
<proteinExistence type="predicted"/>
<accession>A0A0F8YJC1</accession>
<dbReference type="EMBL" id="LAZR01053102">
    <property type="protein sequence ID" value="KKK81488.1"/>
    <property type="molecule type" value="Genomic_DNA"/>
</dbReference>
<name>A0A0F8YJC1_9ZZZZ</name>
<feature type="non-terminal residue" evidence="1">
    <location>
        <position position="1"/>
    </location>
</feature>
<comment type="caution">
    <text evidence="1">The sequence shown here is derived from an EMBL/GenBank/DDBJ whole genome shotgun (WGS) entry which is preliminary data.</text>
</comment>
<evidence type="ECO:0000313" key="1">
    <source>
        <dbReference type="EMBL" id="KKK81488.1"/>
    </source>
</evidence>
<reference evidence="1" key="1">
    <citation type="journal article" date="2015" name="Nature">
        <title>Complex archaea that bridge the gap between prokaryotes and eukaryotes.</title>
        <authorList>
            <person name="Spang A."/>
            <person name="Saw J.H."/>
            <person name="Jorgensen S.L."/>
            <person name="Zaremba-Niedzwiedzka K."/>
            <person name="Martijn J."/>
            <person name="Lind A.E."/>
            <person name="van Eijk R."/>
            <person name="Schleper C."/>
            <person name="Guy L."/>
            <person name="Ettema T.J."/>
        </authorList>
    </citation>
    <scope>NUCLEOTIDE SEQUENCE</scope>
</reference>
<protein>
    <submittedName>
        <fullName evidence="1">Uncharacterized protein</fullName>
    </submittedName>
</protein>
<gene>
    <name evidence="1" type="ORF">LCGC14_2812940</name>
</gene>